<name>A0A7I8KAC2_SPIIN</name>
<gene>
    <name evidence="1" type="ORF">SI7747_04004733</name>
    <name evidence="2" type="ORF">SI8410_04005143</name>
</gene>
<dbReference type="Proteomes" id="UP000663760">
    <property type="component" value="Chromosome 4"/>
</dbReference>
<evidence type="ECO:0000313" key="1">
    <source>
        <dbReference type="EMBL" id="CAA2618566.1"/>
    </source>
</evidence>
<sequence>MKGDWVQSVFSRPPLVAQSSAFQMLEKRYMGLSLGK</sequence>
<dbReference type="EMBL" id="LR746267">
    <property type="protein sequence ID" value="CAA7394482.1"/>
    <property type="molecule type" value="Genomic_DNA"/>
</dbReference>
<accession>A0A7I8KAC2</accession>
<proteinExistence type="predicted"/>
<organism evidence="2 3">
    <name type="scientific">Spirodela intermedia</name>
    <name type="common">Intermediate duckweed</name>
    <dbReference type="NCBI Taxonomy" id="51605"/>
    <lineage>
        <taxon>Eukaryota</taxon>
        <taxon>Viridiplantae</taxon>
        <taxon>Streptophyta</taxon>
        <taxon>Embryophyta</taxon>
        <taxon>Tracheophyta</taxon>
        <taxon>Spermatophyta</taxon>
        <taxon>Magnoliopsida</taxon>
        <taxon>Liliopsida</taxon>
        <taxon>Araceae</taxon>
        <taxon>Lemnoideae</taxon>
        <taxon>Spirodela</taxon>
    </lineage>
</organism>
<dbReference type="AlphaFoldDB" id="A0A7I8KAC2"/>
<protein>
    <submittedName>
        <fullName evidence="2">Uncharacterized protein</fullName>
    </submittedName>
</protein>
<evidence type="ECO:0000313" key="3">
    <source>
        <dbReference type="Proteomes" id="UP000663760"/>
    </source>
</evidence>
<keyword evidence="3" id="KW-1185">Reference proteome</keyword>
<evidence type="ECO:0000313" key="2">
    <source>
        <dbReference type="EMBL" id="CAA7394482.1"/>
    </source>
</evidence>
<dbReference type="EMBL" id="LR743591">
    <property type="protein sequence ID" value="CAA2618566.1"/>
    <property type="molecule type" value="Genomic_DNA"/>
</dbReference>
<reference evidence="2" key="1">
    <citation type="submission" date="2020-02" db="EMBL/GenBank/DDBJ databases">
        <authorList>
            <person name="Scholz U."/>
            <person name="Mascher M."/>
            <person name="Fiebig A."/>
        </authorList>
    </citation>
    <scope>NUCLEOTIDE SEQUENCE</scope>
</reference>